<keyword evidence="3" id="KW-0804">Transcription</keyword>
<evidence type="ECO:0000256" key="2">
    <source>
        <dbReference type="ARBA" id="ARBA00023125"/>
    </source>
</evidence>
<dbReference type="InterPro" id="IPR051356">
    <property type="entry name" value="SOX/SOX-like_TF"/>
</dbReference>
<feature type="DNA-binding region" description="HMG box" evidence="5">
    <location>
        <begin position="336"/>
        <end position="404"/>
    </location>
</feature>
<dbReference type="GO" id="GO:0045165">
    <property type="term" value="P:cell fate commitment"/>
    <property type="evidence" value="ECO:0007669"/>
    <property type="project" value="TreeGrafter"/>
</dbReference>
<keyword evidence="4 5" id="KW-0539">Nucleus</keyword>
<dbReference type="Pfam" id="PF00505">
    <property type="entry name" value="HMG_box"/>
    <property type="match status" value="1"/>
</dbReference>
<dbReference type="OrthoDB" id="6247875at2759"/>
<dbReference type="Gene3D" id="1.10.30.10">
    <property type="entry name" value="High mobility group box domain"/>
    <property type="match status" value="1"/>
</dbReference>
<dbReference type="GO" id="GO:0005634">
    <property type="term" value="C:nucleus"/>
    <property type="evidence" value="ECO:0007669"/>
    <property type="project" value="UniProtKB-UniRule"/>
</dbReference>
<keyword evidence="2 5" id="KW-0238">DNA-binding</keyword>
<feature type="compositionally biased region" description="Polar residues" evidence="7">
    <location>
        <begin position="193"/>
        <end position="202"/>
    </location>
</feature>
<dbReference type="InterPro" id="IPR036910">
    <property type="entry name" value="HMG_box_dom_sf"/>
</dbReference>
<dbReference type="SMART" id="SM00398">
    <property type="entry name" value="HMG"/>
    <property type="match status" value="1"/>
</dbReference>
<keyword evidence="10" id="KW-1185">Reference proteome</keyword>
<feature type="coiled-coil region" evidence="6">
    <location>
        <begin position="29"/>
        <end position="83"/>
    </location>
</feature>
<feature type="compositionally biased region" description="Polar residues" evidence="7">
    <location>
        <begin position="141"/>
        <end position="152"/>
    </location>
</feature>
<feature type="domain" description="HMG box" evidence="8">
    <location>
        <begin position="336"/>
        <end position="404"/>
    </location>
</feature>
<sequence>MDSEAIKAALSEKSISDKERVITEMIAHLQQMREQILAQQQQREMEQNNERNSVLEKERQELIERQQQQLFHQQQQIQELQCQINGHPMAKAMMGSFIPSFETPHPAMSPPGPIRPMPTTAGMRPDNTGLAVAQQWIPSQVLSPSPSISGSDLDTESDAPLNLSKPKHAKGSSRRTSRSPGNEMKVCERGSPMSPSSLQQHRNQNMAEMAAMAHHMLRGPASIPIPPSAYLPGAYTAMPLHLRQSAVISQQDKMKELSQPIPSSHIPQHGGAFQNFNLHMYLSQCMNPHDPCDIAPPTLDSTEKKHDTHLASSPSKLVGAKIIRQTKKEGESKPHIKRPMNAFMVWAKDERRKILKACPDMHNSNISKILGARWKAMSNGEKQPYYEEQSRLSKLHMEKHPDYRYRPRPKRTCIVDGKKLRISEYKQMMKSRRQEMRTLWYRDGGIGVIDSPTMVTPTSSLLPMPNVSAGSSEMAGTLGMKLSPSNGTMDGHMLPSDPLSADRTSPPTTSTSLPRIKSDEHDSSLSMETTT</sequence>
<dbReference type="GO" id="GO:0000978">
    <property type="term" value="F:RNA polymerase II cis-regulatory region sequence-specific DNA binding"/>
    <property type="evidence" value="ECO:0007669"/>
    <property type="project" value="TreeGrafter"/>
</dbReference>
<dbReference type="OMA" id="ITENYRC"/>
<evidence type="ECO:0000313" key="10">
    <source>
        <dbReference type="Proteomes" id="UP000054359"/>
    </source>
</evidence>
<dbReference type="PROSITE" id="PS50118">
    <property type="entry name" value="HMG_BOX_2"/>
    <property type="match status" value="1"/>
</dbReference>
<dbReference type="AlphaFoldDB" id="A0A087TPD1"/>
<feature type="non-terminal residue" evidence="9">
    <location>
        <position position="531"/>
    </location>
</feature>
<feature type="compositionally biased region" description="Low complexity" evidence="7">
    <location>
        <begin position="504"/>
        <end position="514"/>
    </location>
</feature>
<proteinExistence type="predicted"/>
<dbReference type="FunFam" id="1.10.30.10:FF:000003">
    <property type="entry name" value="Putative transcription factor SOX-6"/>
    <property type="match status" value="1"/>
</dbReference>
<accession>A0A087TPD1</accession>
<evidence type="ECO:0000256" key="5">
    <source>
        <dbReference type="PROSITE-ProRule" id="PRU00267"/>
    </source>
</evidence>
<dbReference type="PANTHER" id="PTHR45789:SF2">
    <property type="entry name" value="FI18025P1"/>
    <property type="match status" value="1"/>
</dbReference>
<dbReference type="PANTHER" id="PTHR45789">
    <property type="entry name" value="FI18025P1"/>
    <property type="match status" value="1"/>
</dbReference>
<dbReference type="CDD" id="cd22042">
    <property type="entry name" value="HMG-box_EGL13-like"/>
    <property type="match status" value="1"/>
</dbReference>
<dbReference type="Proteomes" id="UP000054359">
    <property type="component" value="Unassembled WGS sequence"/>
</dbReference>
<evidence type="ECO:0000256" key="6">
    <source>
        <dbReference type="SAM" id="Coils"/>
    </source>
</evidence>
<gene>
    <name evidence="9" type="ORF">X975_17223</name>
</gene>
<evidence type="ECO:0000259" key="8">
    <source>
        <dbReference type="PROSITE" id="PS50118"/>
    </source>
</evidence>
<evidence type="ECO:0000256" key="7">
    <source>
        <dbReference type="SAM" id="MobiDB-lite"/>
    </source>
</evidence>
<dbReference type="EMBL" id="KK116155">
    <property type="protein sequence ID" value="KFM66970.1"/>
    <property type="molecule type" value="Genomic_DNA"/>
</dbReference>
<protein>
    <submittedName>
        <fullName evidence="9">Transcription factor Sox-6</fullName>
    </submittedName>
</protein>
<dbReference type="GO" id="GO:0000981">
    <property type="term" value="F:DNA-binding transcription factor activity, RNA polymerase II-specific"/>
    <property type="evidence" value="ECO:0007669"/>
    <property type="project" value="TreeGrafter"/>
</dbReference>
<evidence type="ECO:0000256" key="3">
    <source>
        <dbReference type="ARBA" id="ARBA00023163"/>
    </source>
</evidence>
<feature type="region of interest" description="Disordered" evidence="7">
    <location>
        <begin position="141"/>
        <end position="202"/>
    </location>
</feature>
<evidence type="ECO:0000256" key="4">
    <source>
        <dbReference type="ARBA" id="ARBA00023242"/>
    </source>
</evidence>
<name>A0A087TPD1_STEMI</name>
<organism evidence="9 10">
    <name type="scientific">Stegodyphus mimosarum</name>
    <name type="common">African social velvet spider</name>
    <dbReference type="NCBI Taxonomy" id="407821"/>
    <lineage>
        <taxon>Eukaryota</taxon>
        <taxon>Metazoa</taxon>
        <taxon>Ecdysozoa</taxon>
        <taxon>Arthropoda</taxon>
        <taxon>Chelicerata</taxon>
        <taxon>Arachnida</taxon>
        <taxon>Araneae</taxon>
        <taxon>Araneomorphae</taxon>
        <taxon>Entelegynae</taxon>
        <taxon>Eresoidea</taxon>
        <taxon>Eresidae</taxon>
        <taxon>Stegodyphus</taxon>
    </lineage>
</organism>
<feature type="compositionally biased region" description="Basic residues" evidence="7">
    <location>
        <begin position="165"/>
        <end position="177"/>
    </location>
</feature>
<dbReference type="SUPFAM" id="SSF47095">
    <property type="entry name" value="HMG-box"/>
    <property type="match status" value="1"/>
</dbReference>
<feature type="region of interest" description="Disordered" evidence="7">
    <location>
        <begin position="483"/>
        <end position="531"/>
    </location>
</feature>
<keyword evidence="1" id="KW-0805">Transcription regulation</keyword>
<keyword evidence="6" id="KW-0175">Coiled coil</keyword>
<reference evidence="9 10" key="1">
    <citation type="submission" date="2013-11" db="EMBL/GenBank/DDBJ databases">
        <title>Genome sequencing of Stegodyphus mimosarum.</title>
        <authorList>
            <person name="Bechsgaard J."/>
        </authorList>
    </citation>
    <scope>NUCLEOTIDE SEQUENCE [LARGE SCALE GENOMIC DNA]</scope>
</reference>
<evidence type="ECO:0000313" key="9">
    <source>
        <dbReference type="EMBL" id="KFM66970.1"/>
    </source>
</evidence>
<dbReference type="InterPro" id="IPR009071">
    <property type="entry name" value="HMG_box_dom"/>
</dbReference>
<evidence type="ECO:0000256" key="1">
    <source>
        <dbReference type="ARBA" id="ARBA00023015"/>
    </source>
</evidence>
<dbReference type="STRING" id="407821.A0A087TPD1"/>